<dbReference type="PROSITE" id="PS50949">
    <property type="entry name" value="HTH_GNTR"/>
    <property type="match status" value="1"/>
</dbReference>
<evidence type="ECO:0000256" key="2">
    <source>
        <dbReference type="ARBA" id="ARBA00023125"/>
    </source>
</evidence>
<gene>
    <name evidence="5" type="ORF">GCM10023081_25690</name>
</gene>
<dbReference type="InterPro" id="IPR008920">
    <property type="entry name" value="TF_FadR/GntR_C"/>
</dbReference>
<dbReference type="PANTHER" id="PTHR43537:SF24">
    <property type="entry name" value="GLUCONATE OPERON TRANSCRIPTIONAL REPRESSOR"/>
    <property type="match status" value="1"/>
</dbReference>
<dbReference type="SUPFAM" id="SSF48008">
    <property type="entry name" value="GntR ligand-binding domain-like"/>
    <property type="match status" value="1"/>
</dbReference>
<keyword evidence="2" id="KW-0238">DNA-binding</keyword>
<sequence>MPTSTNSLAEAWGSSPVGRVAAPLREQVSAALREAIHDFRLKPGQRLVERELIEQLDVSRTTVREALRELTAEGLVTMVPQKGAIVSAPSFDDVRDLYEVRAALESLLVQRFTERASRSQALGLAAAVEGFAEASAQGAGIQAVLAAKDVFYEVLLAGAASPALQQLTEGIQARVRVLRAASMSTPGRGSQAVDELRGVIAAIRARDGQHAAALYAEHIRKASRTALQSLHDIGAGPRPGEGAAS</sequence>
<dbReference type="CDD" id="cd07377">
    <property type="entry name" value="WHTH_GntR"/>
    <property type="match status" value="1"/>
</dbReference>
<evidence type="ECO:0000259" key="4">
    <source>
        <dbReference type="PROSITE" id="PS50949"/>
    </source>
</evidence>
<dbReference type="InterPro" id="IPR036390">
    <property type="entry name" value="WH_DNA-bd_sf"/>
</dbReference>
<organism evidence="5 6">
    <name type="scientific">Arthrobacter ginkgonis</name>
    <dbReference type="NCBI Taxonomy" id="1630594"/>
    <lineage>
        <taxon>Bacteria</taxon>
        <taxon>Bacillati</taxon>
        <taxon>Actinomycetota</taxon>
        <taxon>Actinomycetes</taxon>
        <taxon>Micrococcales</taxon>
        <taxon>Micrococcaceae</taxon>
        <taxon>Arthrobacter</taxon>
    </lineage>
</organism>
<dbReference type="InterPro" id="IPR036388">
    <property type="entry name" value="WH-like_DNA-bd_sf"/>
</dbReference>
<reference evidence="6" key="1">
    <citation type="journal article" date="2019" name="Int. J. Syst. Evol. Microbiol.">
        <title>The Global Catalogue of Microorganisms (GCM) 10K type strain sequencing project: providing services to taxonomists for standard genome sequencing and annotation.</title>
        <authorList>
            <consortium name="The Broad Institute Genomics Platform"/>
            <consortium name="The Broad Institute Genome Sequencing Center for Infectious Disease"/>
            <person name="Wu L."/>
            <person name="Ma J."/>
        </authorList>
    </citation>
    <scope>NUCLEOTIDE SEQUENCE [LARGE SCALE GENOMIC DNA]</scope>
    <source>
        <strain evidence="6">JCM 30742</strain>
    </source>
</reference>
<dbReference type="SUPFAM" id="SSF46785">
    <property type="entry name" value="Winged helix' DNA-binding domain"/>
    <property type="match status" value="1"/>
</dbReference>
<keyword evidence="6" id="KW-1185">Reference proteome</keyword>
<evidence type="ECO:0000256" key="3">
    <source>
        <dbReference type="ARBA" id="ARBA00023163"/>
    </source>
</evidence>
<dbReference type="EMBL" id="BAABEO010000017">
    <property type="protein sequence ID" value="GAA3687178.1"/>
    <property type="molecule type" value="Genomic_DNA"/>
</dbReference>
<proteinExistence type="predicted"/>
<evidence type="ECO:0000313" key="5">
    <source>
        <dbReference type="EMBL" id="GAA3687178.1"/>
    </source>
</evidence>
<name>A0ABP7CFG8_9MICC</name>
<comment type="caution">
    <text evidence="5">The sequence shown here is derived from an EMBL/GenBank/DDBJ whole genome shotgun (WGS) entry which is preliminary data.</text>
</comment>
<dbReference type="SMART" id="SM00345">
    <property type="entry name" value="HTH_GNTR"/>
    <property type="match status" value="1"/>
</dbReference>
<accession>A0ABP7CFG8</accession>
<dbReference type="RefSeq" id="WP_345151277.1">
    <property type="nucleotide sequence ID" value="NZ_BAABEO010000017.1"/>
</dbReference>
<dbReference type="Gene3D" id="1.20.120.530">
    <property type="entry name" value="GntR ligand-binding domain-like"/>
    <property type="match status" value="1"/>
</dbReference>
<dbReference type="PANTHER" id="PTHR43537">
    <property type="entry name" value="TRANSCRIPTIONAL REGULATOR, GNTR FAMILY"/>
    <property type="match status" value="1"/>
</dbReference>
<feature type="domain" description="HTH gntR-type" evidence="4">
    <location>
        <begin position="22"/>
        <end position="89"/>
    </location>
</feature>
<dbReference type="SMART" id="SM00895">
    <property type="entry name" value="FCD"/>
    <property type="match status" value="1"/>
</dbReference>
<dbReference type="Pfam" id="PF07729">
    <property type="entry name" value="FCD"/>
    <property type="match status" value="1"/>
</dbReference>
<dbReference type="Pfam" id="PF00392">
    <property type="entry name" value="GntR"/>
    <property type="match status" value="1"/>
</dbReference>
<keyword evidence="3" id="KW-0804">Transcription</keyword>
<dbReference type="PRINTS" id="PR00035">
    <property type="entry name" value="HTHGNTR"/>
</dbReference>
<dbReference type="InterPro" id="IPR000524">
    <property type="entry name" value="Tscrpt_reg_HTH_GntR"/>
</dbReference>
<keyword evidence="1" id="KW-0805">Transcription regulation</keyword>
<evidence type="ECO:0000313" key="6">
    <source>
        <dbReference type="Proteomes" id="UP001500752"/>
    </source>
</evidence>
<dbReference type="Gene3D" id="1.10.10.10">
    <property type="entry name" value="Winged helix-like DNA-binding domain superfamily/Winged helix DNA-binding domain"/>
    <property type="match status" value="1"/>
</dbReference>
<dbReference type="Proteomes" id="UP001500752">
    <property type="component" value="Unassembled WGS sequence"/>
</dbReference>
<dbReference type="InterPro" id="IPR011711">
    <property type="entry name" value="GntR_C"/>
</dbReference>
<protein>
    <submittedName>
        <fullName evidence="5">GntR family transcriptional regulator</fullName>
    </submittedName>
</protein>
<evidence type="ECO:0000256" key="1">
    <source>
        <dbReference type="ARBA" id="ARBA00023015"/>
    </source>
</evidence>